<name>A0A5C6GHR7_METRR</name>
<dbReference type="Proteomes" id="UP000317257">
    <property type="component" value="Unassembled WGS sequence"/>
</dbReference>
<proteinExistence type="predicted"/>
<protein>
    <recommendedName>
        <fullName evidence="4">Myb/SANT-like domain-containing protein</fullName>
    </recommendedName>
</protein>
<feature type="region of interest" description="Disordered" evidence="1">
    <location>
        <begin position="150"/>
        <end position="214"/>
    </location>
</feature>
<dbReference type="EMBL" id="SBHS01000006">
    <property type="protein sequence ID" value="TWU75831.1"/>
    <property type="molecule type" value="Genomic_DNA"/>
</dbReference>
<evidence type="ECO:0000256" key="1">
    <source>
        <dbReference type="SAM" id="MobiDB-lite"/>
    </source>
</evidence>
<accession>A0A5C6GHR7</accession>
<evidence type="ECO:0008006" key="4">
    <source>
        <dbReference type="Google" id="ProtNLM"/>
    </source>
</evidence>
<evidence type="ECO:0000313" key="2">
    <source>
        <dbReference type="EMBL" id="TWU75831.1"/>
    </source>
</evidence>
<gene>
    <name evidence="2" type="ORF">ED733_004918</name>
</gene>
<reference evidence="3" key="1">
    <citation type="submission" date="2018-12" db="EMBL/GenBank/DDBJ databases">
        <title>The complete genome of Metarhizium rileyi, a key fungal pathogen of Lepidoptera.</title>
        <authorList>
            <person name="Binneck E."/>
            <person name="Lastra C.C.L."/>
            <person name="Sosa-Gomez D.R."/>
        </authorList>
    </citation>
    <scope>NUCLEOTIDE SEQUENCE [LARGE SCALE GENOMIC DNA]</scope>
    <source>
        <strain evidence="3">Cep018-CH2</strain>
    </source>
</reference>
<sequence length="316" mass="35823">MAFREVCKSLVEDMKEKFPDENWTVKMLENKYNYLRSFWKAFRDAAKRSGTTYDTETKKLCMSEQNVDLFRSKYPRYGRAITSQPLLTNDAIDYDEWVEIFSNEAPTGQFITKAHEIEGSVDRQLEADNSQDDFLLESQETIEASIDVFLNEGPSQGNNSADAVSSLNESDDNSDIGEASTPQNPPISSQRMPQRLVSRETQPNRLPESLRKRKASSLQADSILAMSEAIHKLAKQPRKYIIISTPTIPQPEGADHLEKACKDAYKLGEEYGLSLTVDVLSWLQKNPRNSVLWNALPTKELKRAWIAANFGEKTEG</sequence>
<comment type="caution">
    <text evidence="2">The sequence shown here is derived from an EMBL/GenBank/DDBJ whole genome shotgun (WGS) entry which is preliminary data.</text>
</comment>
<feature type="compositionally biased region" description="Polar residues" evidence="1">
    <location>
        <begin position="153"/>
        <end position="168"/>
    </location>
</feature>
<dbReference type="AlphaFoldDB" id="A0A5C6GHR7"/>
<evidence type="ECO:0000313" key="3">
    <source>
        <dbReference type="Proteomes" id="UP000317257"/>
    </source>
</evidence>
<feature type="compositionally biased region" description="Polar residues" evidence="1">
    <location>
        <begin position="180"/>
        <end position="192"/>
    </location>
</feature>
<organism evidence="2 3">
    <name type="scientific">Metarhizium rileyi (strain RCEF 4871)</name>
    <name type="common">Nomuraea rileyi</name>
    <dbReference type="NCBI Taxonomy" id="1649241"/>
    <lineage>
        <taxon>Eukaryota</taxon>
        <taxon>Fungi</taxon>
        <taxon>Dikarya</taxon>
        <taxon>Ascomycota</taxon>
        <taxon>Pezizomycotina</taxon>
        <taxon>Sordariomycetes</taxon>
        <taxon>Hypocreomycetidae</taxon>
        <taxon>Hypocreales</taxon>
        <taxon>Clavicipitaceae</taxon>
        <taxon>Metarhizium</taxon>
    </lineage>
</organism>